<dbReference type="Proteomes" id="UP001607302">
    <property type="component" value="Unassembled WGS sequence"/>
</dbReference>
<evidence type="ECO:0000256" key="1">
    <source>
        <dbReference type="SAM" id="MobiDB-lite"/>
    </source>
</evidence>
<evidence type="ECO:0000313" key="2">
    <source>
        <dbReference type="EMBL" id="KAL2730960.1"/>
    </source>
</evidence>
<gene>
    <name evidence="2" type="ORF">V1478_005373</name>
</gene>
<dbReference type="AlphaFoldDB" id="A0ABD2BE52"/>
<feature type="region of interest" description="Disordered" evidence="1">
    <location>
        <begin position="1"/>
        <end position="38"/>
    </location>
</feature>
<keyword evidence="3" id="KW-1185">Reference proteome</keyword>
<evidence type="ECO:0000313" key="3">
    <source>
        <dbReference type="Proteomes" id="UP001607302"/>
    </source>
</evidence>
<protein>
    <submittedName>
        <fullName evidence="2">Circumsporozoite protein-like</fullName>
    </submittedName>
</protein>
<organism evidence="2 3">
    <name type="scientific">Vespula squamosa</name>
    <name type="common">Southern yellow jacket</name>
    <name type="synonym">Wasp</name>
    <dbReference type="NCBI Taxonomy" id="30214"/>
    <lineage>
        <taxon>Eukaryota</taxon>
        <taxon>Metazoa</taxon>
        <taxon>Ecdysozoa</taxon>
        <taxon>Arthropoda</taxon>
        <taxon>Hexapoda</taxon>
        <taxon>Insecta</taxon>
        <taxon>Pterygota</taxon>
        <taxon>Neoptera</taxon>
        <taxon>Endopterygota</taxon>
        <taxon>Hymenoptera</taxon>
        <taxon>Apocrita</taxon>
        <taxon>Aculeata</taxon>
        <taxon>Vespoidea</taxon>
        <taxon>Vespidae</taxon>
        <taxon>Vespinae</taxon>
        <taxon>Vespula</taxon>
    </lineage>
</organism>
<accession>A0ABD2BE52</accession>
<sequence>MDEPQKDATDAEIPTISQSKDQVESEMPINPESKNDSEIEIIETNKESTAADIIDVDDTKETKENVDTKSELEESFTIFDFEPILYFFKISPMVSDDRHYQDHVFGVVWLLFSKQQQKFPSIPQLHCCLKFLQELKNRDGTYTNDVSLCIQTVQDNLIKQYAKLGILLKYTNEDVQKDEELVLNEQELTNKEENNILPQKSVHSDETKDELIIISENLTSVDDKKNISEDNVINNLSKPTIQSNPYANYIGLCGVKCQKEILLNRDVSKIISLTYTEMLSRGPLPCIEQMNNKYNISLGTPISFESLKKFMEEFNLPKEYVTSMNKKQLIEFFTNVRKKYVETIKEQVDKIYNLENFMKDIDRQSFKAYVTNDLIKRLNKLGDSDKGNNM</sequence>
<name>A0ABD2BE52_VESSQ</name>
<proteinExistence type="predicted"/>
<comment type="caution">
    <text evidence="2">The sequence shown here is derived from an EMBL/GenBank/DDBJ whole genome shotgun (WGS) entry which is preliminary data.</text>
</comment>
<dbReference type="EMBL" id="JAUDFV010000110">
    <property type="protein sequence ID" value="KAL2730960.1"/>
    <property type="molecule type" value="Genomic_DNA"/>
</dbReference>
<reference evidence="2 3" key="1">
    <citation type="journal article" date="2024" name="Ann. Entomol. Soc. Am.">
        <title>Genomic analyses of the southern and eastern yellowjacket wasps (Hymenoptera: Vespidae) reveal evolutionary signatures of social life.</title>
        <authorList>
            <person name="Catto M.A."/>
            <person name="Caine P.B."/>
            <person name="Orr S.E."/>
            <person name="Hunt B.G."/>
            <person name="Goodisman M.A.D."/>
        </authorList>
    </citation>
    <scope>NUCLEOTIDE SEQUENCE [LARGE SCALE GENOMIC DNA]</scope>
    <source>
        <strain evidence="2">233</strain>
        <tissue evidence="2">Head and thorax</tissue>
    </source>
</reference>